<reference evidence="1 2" key="1">
    <citation type="submission" date="2024-04" db="EMBL/GenBank/DDBJ databases">
        <authorList>
            <person name="Rising A."/>
            <person name="Reimegard J."/>
            <person name="Sonavane S."/>
            <person name="Akerstrom W."/>
            <person name="Nylinder S."/>
            <person name="Hedman E."/>
            <person name="Kallberg Y."/>
        </authorList>
    </citation>
    <scope>NUCLEOTIDE SEQUENCE [LARGE SCALE GENOMIC DNA]</scope>
</reference>
<comment type="caution">
    <text evidence="1">The sequence shown here is derived from an EMBL/GenBank/DDBJ whole genome shotgun (WGS) entry which is preliminary data.</text>
</comment>
<evidence type="ECO:0000313" key="1">
    <source>
        <dbReference type="EMBL" id="CAL1285925.1"/>
    </source>
</evidence>
<dbReference type="Proteomes" id="UP001497382">
    <property type="component" value="Unassembled WGS sequence"/>
</dbReference>
<feature type="non-terminal residue" evidence="1">
    <location>
        <position position="1"/>
    </location>
</feature>
<protein>
    <submittedName>
        <fullName evidence="1">Uncharacterized protein</fullName>
    </submittedName>
</protein>
<dbReference type="AlphaFoldDB" id="A0AAV2APH2"/>
<proteinExistence type="predicted"/>
<accession>A0AAV2APH2</accession>
<sequence>SIYRHHAEGIGKNPRTFITSIIKVLVTKNVAVQYRERERVDSVGKERNPLWNLNKFLKLS</sequence>
<gene>
    <name evidence="1" type="ORF">LARSCL_LOCUS13985</name>
</gene>
<evidence type="ECO:0000313" key="2">
    <source>
        <dbReference type="Proteomes" id="UP001497382"/>
    </source>
</evidence>
<dbReference type="EMBL" id="CAXIEN010000196">
    <property type="protein sequence ID" value="CAL1285925.1"/>
    <property type="molecule type" value="Genomic_DNA"/>
</dbReference>
<keyword evidence="2" id="KW-1185">Reference proteome</keyword>
<name>A0AAV2APH2_9ARAC</name>
<organism evidence="1 2">
    <name type="scientific">Larinioides sclopetarius</name>
    <dbReference type="NCBI Taxonomy" id="280406"/>
    <lineage>
        <taxon>Eukaryota</taxon>
        <taxon>Metazoa</taxon>
        <taxon>Ecdysozoa</taxon>
        <taxon>Arthropoda</taxon>
        <taxon>Chelicerata</taxon>
        <taxon>Arachnida</taxon>
        <taxon>Araneae</taxon>
        <taxon>Araneomorphae</taxon>
        <taxon>Entelegynae</taxon>
        <taxon>Araneoidea</taxon>
        <taxon>Araneidae</taxon>
        <taxon>Larinioides</taxon>
    </lineage>
</organism>